<feature type="domain" description="BED-type" evidence="4">
    <location>
        <begin position="8"/>
        <end position="46"/>
    </location>
</feature>
<evidence type="ECO:0000256" key="1">
    <source>
        <dbReference type="ARBA" id="ARBA00022723"/>
    </source>
</evidence>
<keyword evidence="3" id="KW-0862">Zinc</keyword>
<dbReference type="AlphaFoldDB" id="A0A653CMP6"/>
<evidence type="ECO:0000313" key="5">
    <source>
        <dbReference type="EMBL" id="VEN49169.1"/>
    </source>
</evidence>
<accession>A0A653CMP6</accession>
<organism evidence="5 7">
    <name type="scientific">Callosobruchus maculatus</name>
    <name type="common">Southern cowpea weevil</name>
    <name type="synonym">Pulse bruchid</name>
    <dbReference type="NCBI Taxonomy" id="64391"/>
    <lineage>
        <taxon>Eukaryota</taxon>
        <taxon>Metazoa</taxon>
        <taxon>Ecdysozoa</taxon>
        <taxon>Arthropoda</taxon>
        <taxon>Hexapoda</taxon>
        <taxon>Insecta</taxon>
        <taxon>Pterygota</taxon>
        <taxon>Neoptera</taxon>
        <taxon>Endopterygota</taxon>
        <taxon>Coleoptera</taxon>
        <taxon>Polyphaga</taxon>
        <taxon>Cucujiformia</taxon>
        <taxon>Chrysomeloidea</taxon>
        <taxon>Chrysomelidae</taxon>
        <taxon>Bruchinae</taxon>
        <taxon>Bruchini</taxon>
        <taxon>Callosobruchus</taxon>
    </lineage>
</organism>
<keyword evidence="2" id="KW-0863">Zinc-finger</keyword>
<dbReference type="EMBL" id="CAACVG010008283">
    <property type="protein sequence ID" value="VEN49169.1"/>
    <property type="molecule type" value="Genomic_DNA"/>
</dbReference>
<evidence type="ECO:0000259" key="4">
    <source>
        <dbReference type="Pfam" id="PF02892"/>
    </source>
</evidence>
<sequence length="98" mass="11541">MAPKKSIIWNFFTEKPKSEKIAVYGICKQELNFKSTSNNLRKHMTRSTLLLILTLMNPQTFNRKIAPSPLIVHHVFLIISLRVPYNPKFLEHSRLRHK</sequence>
<dbReference type="InterPro" id="IPR003656">
    <property type="entry name" value="Znf_BED"/>
</dbReference>
<protein>
    <recommendedName>
        <fullName evidence="4">BED-type domain-containing protein</fullName>
    </recommendedName>
</protein>
<evidence type="ECO:0000313" key="7">
    <source>
        <dbReference type="Proteomes" id="UP000410492"/>
    </source>
</evidence>
<dbReference type="OrthoDB" id="1607513at2759"/>
<evidence type="ECO:0000256" key="3">
    <source>
        <dbReference type="ARBA" id="ARBA00022833"/>
    </source>
</evidence>
<dbReference type="GO" id="GO:0003677">
    <property type="term" value="F:DNA binding"/>
    <property type="evidence" value="ECO:0007669"/>
    <property type="project" value="InterPro"/>
</dbReference>
<dbReference type="Pfam" id="PF02892">
    <property type="entry name" value="zf-BED"/>
    <property type="match status" value="1"/>
</dbReference>
<dbReference type="Proteomes" id="UP000410492">
    <property type="component" value="Unassembled WGS sequence"/>
</dbReference>
<evidence type="ECO:0000313" key="6">
    <source>
        <dbReference type="EMBL" id="VEN53779.1"/>
    </source>
</evidence>
<keyword evidence="1" id="KW-0479">Metal-binding</keyword>
<gene>
    <name evidence="5" type="ORF">CALMAC_LOCUS10374</name>
    <name evidence="6" type="ORF">CALMAC_LOCUS13476</name>
</gene>
<name>A0A653CMP6_CALMS</name>
<dbReference type="GO" id="GO:0008270">
    <property type="term" value="F:zinc ion binding"/>
    <property type="evidence" value="ECO:0007669"/>
    <property type="project" value="UniProtKB-KW"/>
</dbReference>
<keyword evidence="7" id="KW-1185">Reference proteome</keyword>
<reference evidence="5 7" key="1">
    <citation type="submission" date="2019-01" db="EMBL/GenBank/DDBJ databases">
        <authorList>
            <person name="Sayadi A."/>
        </authorList>
    </citation>
    <scope>NUCLEOTIDE SEQUENCE [LARGE SCALE GENOMIC DNA]</scope>
</reference>
<evidence type="ECO:0000256" key="2">
    <source>
        <dbReference type="ARBA" id="ARBA00022771"/>
    </source>
</evidence>
<dbReference type="EMBL" id="CAACVG010009648">
    <property type="protein sequence ID" value="VEN53779.1"/>
    <property type="molecule type" value="Genomic_DNA"/>
</dbReference>
<proteinExistence type="predicted"/>